<evidence type="ECO:0000256" key="1">
    <source>
        <dbReference type="ARBA" id="ARBA00005298"/>
    </source>
</evidence>
<accession>A0ABD0SP08</accession>
<dbReference type="InterPro" id="IPR011022">
    <property type="entry name" value="Arrestin_C-like"/>
</dbReference>
<name>A0ABD0SP08_LOXSC</name>
<dbReference type="Proteomes" id="UP001549921">
    <property type="component" value="Unassembled WGS sequence"/>
</dbReference>
<dbReference type="InterPro" id="IPR050357">
    <property type="entry name" value="Arrestin_domain-protein"/>
</dbReference>
<dbReference type="Pfam" id="PF02752">
    <property type="entry name" value="Arrestin_C"/>
    <property type="match status" value="1"/>
</dbReference>
<dbReference type="InterPro" id="IPR011021">
    <property type="entry name" value="Arrestin-like_N"/>
</dbReference>
<sequence>MEVGFENGTVTLDHEKGLYYPGQMVTGKVKFRLERQVAVTAINIQFLGEARVSWAEHETQQRNGRSFETQVDYKALEQYFNLVQCLYGGQGPSQLNAGPHELPFQFQIPPSVPSSFRGEKGEVAYEIKVYMEYPGQARETLESYFTVVAPIDLNKEDPEIAKPLEMQFEEVYSCGCSCSPSPVTIDVTLPVSGFCPGQVVPVTVDVTNQANVEIKKVLLQIVTRTRYHSRQPVANYTTPEEVLASAQTKPVLSNMERHFTCDLVVPDMIAPNLNNCSIIDVGYFFKVTVKLSGCNDDLEDTSEIFIGQIPLQNFTDGQYVHPMAHSLPSGPIPEQIPRNTLLTNTQVNPVNAYPGFQPQNNQPGNAYPGYPNPGNAYPGCQPNNGNAYPGYQPNPGNTYPGFPPQNNQPYSGNAYPGFQPQPSVIPTAPALDTGYPNSGINNPNNGIGFRVDVPVSNQPPGPGYPMHNM</sequence>
<keyword evidence="2" id="KW-0716">Sensory transduction</keyword>
<dbReference type="InterPro" id="IPR014752">
    <property type="entry name" value="Arrestin-like_C"/>
</dbReference>
<feature type="domain" description="Arrestin C-terminal-like" evidence="3">
    <location>
        <begin position="179"/>
        <end position="311"/>
    </location>
</feature>
<dbReference type="SMART" id="SM01017">
    <property type="entry name" value="Arrestin_C"/>
    <property type="match status" value="1"/>
</dbReference>
<protein>
    <recommendedName>
        <fullName evidence="3">Arrestin C-terminal-like domain-containing protein</fullName>
    </recommendedName>
</protein>
<dbReference type="PANTHER" id="PTHR11188">
    <property type="entry name" value="ARRESTIN DOMAIN CONTAINING PROTEIN"/>
    <property type="match status" value="1"/>
</dbReference>
<dbReference type="EMBL" id="JBEDNZ010000018">
    <property type="protein sequence ID" value="KAL0821327.1"/>
    <property type="molecule type" value="Genomic_DNA"/>
</dbReference>
<dbReference type="PANTHER" id="PTHR11188:SF176">
    <property type="entry name" value="ARRESTIN DOMAIN-CONTAINING PROTEIN 1"/>
    <property type="match status" value="1"/>
</dbReference>
<dbReference type="SUPFAM" id="SSF81296">
    <property type="entry name" value="E set domains"/>
    <property type="match status" value="2"/>
</dbReference>
<evidence type="ECO:0000313" key="5">
    <source>
        <dbReference type="Proteomes" id="UP001549921"/>
    </source>
</evidence>
<dbReference type="AlphaFoldDB" id="A0ABD0SP08"/>
<evidence type="ECO:0000313" key="4">
    <source>
        <dbReference type="EMBL" id="KAL0821327.1"/>
    </source>
</evidence>
<proteinExistence type="inferred from homology"/>
<evidence type="ECO:0000259" key="3">
    <source>
        <dbReference type="SMART" id="SM01017"/>
    </source>
</evidence>
<organism evidence="4 5">
    <name type="scientific">Loxostege sticticalis</name>
    <name type="common">Beet webworm moth</name>
    <dbReference type="NCBI Taxonomy" id="481309"/>
    <lineage>
        <taxon>Eukaryota</taxon>
        <taxon>Metazoa</taxon>
        <taxon>Ecdysozoa</taxon>
        <taxon>Arthropoda</taxon>
        <taxon>Hexapoda</taxon>
        <taxon>Insecta</taxon>
        <taxon>Pterygota</taxon>
        <taxon>Neoptera</taxon>
        <taxon>Endopterygota</taxon>
        <taxon>Lepidoptera</taxon>
        <taxon>Glossata</taxon>
        <taxon>Ditrysia</taxon>
        <taxon>Pyraloidea</taxon>
        <taxon>Crambidae</taxon>
        <taxon>Pyraustinae</taxon>
        <taxon>Loxostege</taxon>
    </lineage>
</organism>
<gene>
    <name evidence="4" type="ORF">ABMA28_005919</name>
</gene>
<reference evidence="4 5" key="1">
    <citation type="submission" date="2024-06" db="EMBL/GenBank/DDBJ databases">
        <title>A chromosome-level genome assembly of beet webworm, Loxostege sticticalis.</title>
        <authorList>
            <person name="Zhang Y."/>
        </authorList>
    </citation>
    <scope>NUCLEOTIDE SEQUENCE [LARGE SCALE GENOMIC DNA]</scope>
    <source>
        <strain evidence="4">AQ028</strain>
        <tissue evidence="4">Male pupae</tissue>
    </source>
</reference>
<dbReference type="Pfam" id="PF00339">
    <property type="entry name" value="Arrestin_N"/>
    <property type="match status" value="1"/>
</dbReference>
<comment type="similarity">
    <text evidence="1">Belongs to the arrestin family.</text>
</comment>
<comment type="caution">
    <text evidence="4">The sequence shown here is derived from an EMBL/GenBank/DDBJ whole genome shotgun (WGS) entry which is preliminary data.</text>
</comment>
<dbReference type="InterPro" id="IPR014756">
    <property type="entry name" value="Ig_E-set"/>
</dbReference>
<evidence type="ECO:0000256" key="2">
    <source>
        <dbReference type="ARBA" id="ARBA00022606"/>
    </source>
</evidence>
<dbReference type="Gene3D" id="2.60.40.640">
    <property type="match status" value="2"/>
</dbReference>